<dbReference type="InterPro" id="IPR050679">
    <property type="entry name" value="Bact_HTH_transcr_reg"/>
</dbReference>
<proteinExistence type="predicted"/>
<evidence type="ECO:0000256" key="2">
    <source>
        <dbReference type="ARBA" id="ARBA00023125"/>
    </source>
</evidence>
<dbReference type="PRINTS" id="PR00035">
    <property type="entry name" value="HTHGNTR"/>
</dbReference>
<keyword evidence="3" id="KW-0804">Transcription</keyword>
<feature type="domain" description="HTH gntR-type" evidence="4">
    <location>
        <begin position="8"/>
        <end position="76"/>
    </location>
</feature>
<protein>
    <submittedName>
        <fullName evidence="5">GntR family transcriptional regulator</fullName>
    </submittedName>
</protein>
<dbReference type="SMART" id="SM00866">
    <property type="entry name" value="UTRA"/>
    <property type="match status" value="1"/>
</dbReference>
<dbReference type="Pfam" id="PF07702">
    <property type="entry name" value="UTRA"/>
    <property type="match status" value="1"/>
</dbReference>
<dbReference type="InterPro" id="IPR000524">
    <property type="entry name" value="Tscrpt_reg_HTH_GntR"/>
</dbReference>
<dbReference type="InterPro" id="IPR036390">
    <property type="entry name" value="WH_DNA-bd_sf"/>
</dbReference>
<dbReference type="PANTHER" id="PTHR44846">
    <property type="entry name" value="MANNOSYL-D-GLYCERATE TRANSPORT/METABOLISM SYSTEM REPRESSOR MNGR-RELATED"/>
    <property type="match status" value="1"/>
</dbReference>
<dbReference type="InterPro" id="IPR028978">
    <property type="entry name" value="Chorismate_lyase_/UTRA_dom_sf"/>
</dbReference>
<evidence type="ECO:0000313" key="5">
    <source>
        <dbReference type="EMBL" id="AVM42697.1"/>
    </source>
</evidence>
<dbReference type="SUPFAM" id="SSF64288">
    <property type="entry name" value="Chorismate lyase-like"/>
    <property type="match status" value="1"/>
</dbReference>
<dbReference type="Pfam" id="PF00392">
    <property type="entry name" value="GntR"/>
    <property type="match status" value="1"/>
</dbReference>
<dbReference type="PANTHER" id="PTHR44846:SF17">
    <property type="entry name" value="GNTR-FAMILY TRANSCRIPTIONAL REGULATOR"/>
    <property type="match status" value="1"/>
</dbReference>
<dbReference type="PROSITE" id="PS50949">
    <property type="entry name" value="HTH_GNTR"/>
    <property type="match status" value="1"/>
</dbReference>
<dbReference type="GO" id="GO:0045892">
    <property type="term" value="P:negative regulation of DNA-templated transcription"/>
    <property type="evidence" value="ECO:0007669"/>
    <property type="project" value="TreeGrafter"/>
</dbReference>
<dbReference type="KEGG" id="fsa:C5Q98_05495"/>
<keyword evidence="2" id="KW-0238">DNA-binding</keyword>
<accession>A0A2S0KNW3</accession>
<dbReference type="SMART" id="SM00345">
    <property type="entry name" value="HTH_GNTR"/>
    <property type="match status" value="1"/>
</dbReference>
<dbReference type="EMBL" id="CP027226">
    <property type="protein sequence ID" value="AVM42697.1"/>
    <property type="molecule type" value="Genomic_DNA"/>
</dbReference>
<dbReference type="GO" id="GO:0003677">
    <property type="term" value="F:DNA binding"/>
    <property type="evidence" value="ECO:0007669"/>
    <property type="project" value="UniProtKB-KW"/>
</dbReference>
<dbReference type="Proteomes" id="UP000237947">
    <property type="component" value="Chromosome"/>
</dbReference>
<dbReference type="GO" id="GO:0003700">
    <property type="term" value="F:DNA-binding transcription factor activity"/>
    <property type="evidence" value="ECO:0007669"/>
    <property type="project" value="InterPro"/>
</dbReference>
<evidence type="ECO:0000256" key="3">
    <source>
        <dbReference type="ARBA" id="ARBA00023163"/>
    </source>
</evidence>
<gene>
    <name evidence="5" type="ORF">C5Q98_05495</name>
</gene>
<sequence>MSMASNIGYIYQDIYRDILNKISDSTFEAGERLPGELELSKLYSCSRATIRKALSILEREGYVYKKRGQGTFVKVNKLDYNLNYLESFTEQMLKSKRKPSSELLMIEKTDDVAVDVKQTLKLNGNDKVYRVKRLRYADEKIMAYEITNIRSDLCPDIQKYIDDNSSLYDVYEKVYGLKLKYGDVSLEAVLADEEISEILDIKINSPVLLMNCNVYLENDEPLYHVLCYYIGERYAFTARQYR</sequence>
<dbReference type="CDD" id="cd07377">
    <property type="entry name" value="WHTH_GntR"/>
    <property type="match status" value="1"/>
</dbReference>
<organism evidence="5 6">
    <name type="scientific">Fastidiosipila sanguinis</name>
    <dbReference type="NCBI Taxonomy" id="236753"/>
    <lineage>
        <taxon>Bacteria</taxon>
        <taxon>Bacillati</taxon>
        <taxon>Bacillota</taxon>
        <taxon>Clostridia</taxon>
        <taxon>Eubacteriales</taxon>
        <taxon>Oscillospiraceae</taxon>
        <taxon>Fastidiosipila</taxon>
    </lineage>
</organism>
<dbReference type="SUPFAM" id="SSF46785">
    <property type="entry name" value="Winged helix' DNA-binding domain"/>
    <property type="match status" value="1"/>
</dbReference>
<evidence type="ECO:0000313" key="6">
    <source>
        <dbReference type="Proteomes" id="UP000237947"/>
    </source>
</evidence>
<dbReference type="InterPro" id="IPR036388">
    <property type="entry name" value="WH-like_DNA-bd_sf"/>
</dbReference>
<dbReference type="Gene3D" id="1.10.10.10">
    <property type="entry name" value="Winged helix-like DNA-binding domain superfamily/Winged helix DNA-binding domain"/>
    <property type="match status" value="1"/>
</dbReference>
<dbReference type="InterPro" id="IPR011663">
    <property type="entry name" value="UTRA"/>
</dbReference>
<dbReference type="Gene3D" id="3.40.1410.10">
    <property type="entry name" value="Chorismate lyase-like"/>
    <property type="match status" value="1"/>
</dbReference>
<keyword evidence="1" id="KW-0805">Transcription regulation</keyword>
<keyword evidence="6" id="KW-1185">Reference proteome</keyword>
<name>A0A2S0KNW3_9FIRM</name>
<evidence type="ECO:0000256" key="1">
    <source>
        <dbReference type="ARBA" id="ARBA00023015"/>
    </source>
</evidence>
<dbReference type="AlphaFoldDB" id="A0A2S0KNW3"/>
<evidence type="ECO:0000259" key="4">
    <source>
        <dbReference type="PROSITE" id="PS50949"/>
    </source>
</evidence>
<reference evidence="6" key="1">
    <citation type="submission" date="2018-02" db="EMBL/GenBank/DDBJ databases">
        <authorList>
            <person name="Holder M.E."/>
            <person name="Ajami N.J."/>
            <person name="Petrosino J.F."/>
        </authorList>
    </citation>
    <scope>NUCLEOTIDE SEQUENCE [LARGE SCALE GENOMIC DNA]</scope>
    <source>
        <strain evidence="6">CCUG 47711</strain>
    </source>
</reference>